<comment type="cofactor">
    <cofactor evidence="10">
        <name>Zn(2+)</name>
        <dbReference type="ChEBI" id="CHEBI:29105"/>
    </cofactor>
    <text evidence="10">Binds 1 zinc ion per subunit.</text>
</comment>
<comment type="caution">
    <text evidence="14">The sequence shown here is derived from an EMBL/GenBank/DDBJ whole genome shotgun (WGS) entry which is preliminary data.</text>
</comment>
<dbReference type="InterPro" id="IPR001915">
    <property type="entry name" value="Peptidase_M48"/>
</dbReference>
<evidence type="ECO:0000256" key="10">
    <source>
        <dbReference type="RuleBase" id="RU003983"/>
    </source>
</evidence>
<dbReference type="Proteomes" id="UP000264071">
    <property type="component" value="Unassembled WGS sequence"/>
</dbReference>
<evidence type="ECO:0000256" key="5">
    <source>
        <dbReference type="ARBA" id="ARBA00022801"/>
    </source>
</evidence>
<dbReference type="PANTHER" id="PTHR43221">
    <property type="entry name" value="PROTEASE HTPX"/>
    <property type="match status" value="1"/>
</dbReference>
<evidence type="ECO:0000313" key="15">
    <source>
        <dbReference type="Proteomes" id="UP000264071"/>
    </source>
</evidence>
<evidence type="ECO:0000256" key="12">
    <source>
        <dbReference type="SAM" id="Phobius"/>
    </source>
</evidence>
<evidence type="ECO:0000256" key="3">
    <source>
        <dbReference type="ARBA" id="ARBA00022692"/>
    </source>
</evidence>
<keyword evidence="2 10" id="KW-0645">Protease</keyword>
<evidence type="ECO:0000256" key="11">
    <source>
        <dbReference type="SAM" id="MobiDB-lite"/>
    </source>
</evidence>
<protein>
    <submittedName>
        <fullName evidence="14">Peptidase M48</fullName>
    </submittedName>
</protein>
<evidence type="ECO:0000256" key="4">
    <source>
        <dbReference type="ARBA" id="ARBA00022723"/>
    </source>
</evidence>
<dbReference type="InterPro" id="IPR050083">
    <property type="entry name" value="HtpX_protease"/>
</dbReference>
<keyword evidence="9 12" id="KW-0472">Membrane</keyword>
<reference evidence="14 15" key="1">
    <citation type="journal article" date="2018" name="Nat. Biotechnol.">
        <title>A standardized bacterial taxonomy based on genome phylogeny substantially revises the tree of life.</title>
        <authorList>
            <person name="Parks D.H."/>
            <person name="Chuvochina M."/>
            <person name="Waite D.W."/>
            <person name="Rinke C."/>
            <person name="Skarshewski A."/>
            <person name="Chaumeil P.A."/>
            <person name="Hugenholtz P."/>
        </authorList>
    </citation>
    <scope>NUCLEOTIDE SEQUENCE [LARGE SCALE GENOMIC DNA]</scope>
    <source>
        <strain evidence="14">UBA8844</strain>
    </source>
</reference>
<evidence type="ECO:0000259" key="13">
    <source>
        <dbReference type="Pfam" id="PF01435"/>
    </source>
</evidence>
<name>A0A3D4VBL9_9BACT</name>
<dbReference type="Gene3D" id="3.30.2010.10">
    <property type="entry name" value="Metalloproteases ('zincins'), catalytic domain"/>
    <property type="match status" value="1"/>
</dbReference>
<keyword evidence="5 10" id="KW-0378">Hydrolase</keyword>
<dbReference type="AlphaFoldDB" id="A0A3D4VBL9"/>
<feature type="region of interest" description="Disordered" evidence="11">
    <location>
        <begin position="326"/>
        <end position="361"/>
    </location>
</feature>
<keyword evidence="1" id="KW-1003">Cell membrane</keyword>
<organism evidence="14 15">
    <name type="scientific">Gemmatimonas aurantiaca</name>
    <dbReference type="NCBI Taxonomy" id="173480"/>
    <lineage>
        <taxon>Bacteria</taxon>
        <taxon>Pseudomonadati</taxon>
        <taxon>Gemmatimonadota</taxon>
        <taxon>Gemmatimonadia</taxon>
        <taxon>Gemmatimonadales</taxon>
        <taxon>Gemmatimonadaceae</taxon>
        <taxon>Gemmatimonas</taxon>
    </lineage>
</organism>
<feature type="compositionally biased region" description="Pro residues" evidence="11">
    <location>
        <begin position="340"/>
        <end position="361"/>
    </location>
</feature>
<evidence type="ECO:0000256" key="6">
    <source>
        <dbReference type="ARBA" id="ARBA00022833"/>
    </source>
</evidence>
<dbReference type="EMBL" id="DPIY01000010">
    <property type="protein sequence ID" value="HCT58516.1"/>
    <property type="molecule type" value="Genomic_DNA"/>
</dbReference>
<dbReference type="GO" id="GO:0006508">
    <property type="term" value="P:proteolysis"/>
    <property type="evidence" value="ECO:0007669"/>
    <property type="project" value="UniProtKB-KW"/>
</dbReference>
<evidence type="ECO:0000313" key="14">
    <source>
        <dbReference type="EMBL" id="HCT58516.1"/>
    </source>
</evidence>
<dbReference type="Pfam" id="PF01435">
    <property type="entry name" value="Peptidase_M48"/>
    <property type="match status" value="1"/>
</dbReference>
<gene>
    <name evidence="14" type="ORF">DGD08_15025</name>
</gene>
<evidence type="ECO:0000256" key="9">
    <source>
        <dbReference type="ARBA" id="ARBA00023136"/>
    </source>
</evidence>
<dbReference type="GO" id="GO:0046872">
    <property type="term" value="F:metal ion binding"/>
    <property type="evidence" value="ECO:0007669"/>
    <property type="project" value="UniProtKB-KW"/>
</dbReference>
<keyword evidence="3 12" id="KW-0812">Transmembrane</keyword>
<evidence type="ECO:0000256" key="2">
    <source>
        <dbReference type="ARBA" id="ARBA00022670"/>
    </source>
</evidence>
<accession>A0A3D4VBL9</accession>
<dbReference type="OMA" id="PNAMCIG"/>
<keyword evidence="6 10" id="KW-0862">Zinc</keyword>
<evidence type="ECO:0000256" key="7">
    <source>
        <dbReference type="ARBA" id="ARBA00022989"/>
    </source>
</evidence>
<proteinExistence type="inferred from homology"/>
<keyword evidence="7 12" id="KW-1133">Transmembrane helix</keyword>
<keyword evidence="8 10" id="KW-0482">Metalloprotease</keyword>
<dbReference type="PANTHER" id="PTHR43221:SF3">
    <property type="entry name" value="SLL1280 PROTEIN"/>
    <property type="match status" value="1"/>
</dbReference>
<feature type="transmembrane region" description="Helical" evidence="12">
    <location>
        <begin position="146"/>
        <end position="169"/>
    </location>
</feature>
<sequence length="361" mass="38706">MPTTPLTQISSVSWEHPADRAALQTLRALPGFDEVVRKIASVFGERGVRNLFLGDAVLVGPTQRPRLHALYQEVLATLDWPNAGLPAPQLYVAQTPIANAGAVGFDQPFIVISSGTLELLEPDEQRFVLAQQLGHIMTGRTTYRTIALIVLFFGMSALPLLASIALLPFQLALLEWYRKSELSADRAGMLGTQDTRASLMTFLKLAGGRADGDSIDLDAYLAQAADYELGGTAWDSVLKALNTALREHPFHTVRAGELRRWEQTGAYGTIVGGDYIRRGSEAERPLHDDIKDARDYYADKAKAAAETVGDVINRAADAFRDAFRAAATATSAAAGDGPGPDAPPPPPPPPPPPAPAPPPTN</sequence>
<comment type="similarity">
    <text evidence="10">Belongs to the peptidase M48 family.</text>
</comment>
<dbReference type="GO" id="GO:0004222">
    <property type="term" value="F:metalloendopeptidase activity"/>
    <property type="evidence" value="ECO:0007669"/>
    <property type="project" value="InterPro"/>
</dbReference>
<feature type="compositionally biased region" description="Low complexity" evidence="11">
    <location>
        <begin position="326"/>
        <end position="335"/>
    </location>
</feature>
<feature type="domain" description="Peptidase M48" evidence="13">
    <location>
        <begin position="62"/>
        <end position="261"/>
    </location>
</feature>
<evidence type="ECO:0000256" key="1">
    <source>
        <dbReference type="ARBA" id="ARBA00022475"/>
    </source>
</evidence>
<dbReference type="CDD" id="cd07325">
    <property type="entry name" value="M48_Ste24p_like"/>
    <property type="match status" value="1"/>
</dbReference>
<evidence type="ECO:0000256" key="8">
    <source>
        <dbReference type="ARBA" id="ARBA00023049"/>
    </source>
</evidence>
<keyword evidence="4" id="KW-0479">Metal-binding</keyword>